<dbReference type="RefSeq" id="WP_214376243.1">
    <property type="nucleotide sequence ID" value="NZ_JAFEJU010000003.1"/>
</dbReference>
<dbReference type="EMBL" id="JAFEJU010000003">
    <property type="protein sequence ID" value="MBT1175029.1"/>
    <property type="molecule type" value="Genomic_DNA"/>
</dbReference>
<feature type="transmembrane region" description="Helical" evidence="7">
    <location>
        <begin position="332"/>
        <end position="352"/>
    </location>
</feature>
<feature type="transmembrane region" description="Helical" evidence="7">
    <location>
        <begin position="243"/>
        <end position="268"/>
    </location>
</feature>
<feature type="transmembrane region" description="Helical" evidence="7">
    <location>
        <begin position="160"/>
        <end position="179"/>
    </location>
</feature>
<dbReference type="PANTHER" id="PTHR11328">
    <property type="entry name" value="MAJOR FACILITATOR SUPERFAMILY DOMAIN-CONTAINING PROTEIN"/>
    <property type="match status" value="1"/>
</dbReference>
<keyword evidence="6 7" id="KW-0472">Membrane</keyword>
<protein>
    <submittedName>
        <fullName evidence="8">MFS transporter</fullName>
    </submittedName>
</protein>
<evidence type="ECO:0000256" key="5">
    <source>
        <dbReference type="ARBA" id="ARBA00022989"/>
    </source>
</evidence>
<dbReference type="InterPro" id="IPR018043">
    <property type="entry name" value="Na/Gal_symport_CS"/>
</dbReference>
<comment type="caution">
    <text evidence="8">The sequence shown here is derived from an EMBL/GenBank/DDBJ whole genome shotgun (WGS) entry which is preliminary data.</text>
</comment>
<proteinExistence type="predicted"/>
<gene>
    <name evidence="8" type="ORF">JS530_05850</name>
</gene>
<evidence type="ECO:0000256" key="7">
    <source>
        <dbReference type="SAM" id="Phobius"/>
    </source>
</evidence>
<keyword evidence="3" id="KW-1003">Cell membrane</keyword>
<evidence type="ECO:0000256" key="1">
    <source>
        <dbReference type="ARBA" id="ARBA00004651"/>
    </source>
</evidence>
<dbReference type="InterPro" id="IPR036259">
    <property type="entry name" value="MFS_trans_sf"/>
</dbReference>
<evidence type="ECO:0000313" key="9">
    <source>
        <dbReference type="Proteomes" id="UP000711736"/>
    </source>
</evidence>
<dbReference type="PANTHER" id="PTHR11328:SF24">
    <property type="entry name" value="MAJOR FACILITATOR SUPERFAMILY (MFS) PROFILE DOMAIN-CONTAINING PROTEIN"/>
    <property type="match status" value="1"/>
</dbReference>
<feature type="transmembrane region" description="Helical" evidence="7">
    <location>
        <begin position="280"/>
        <end position="302"/>
    </location>
</feature>
<comment type="subcellular location">
    <subcellularLocation>
        <location evidence="1">Cell membrane</location>
        <topology evidence="1">Multi-pass membrane protein</topology>
    </subcellularLocation>
</comment>
<sequence length="463" mass="50118">MSQYTVQPSNKLSFLTKFAFGMGDFWTSIGNIAMSTYLTMFYTDVVRLSPAMVASMLLIVRLVVAFWDLTVGILVDQTKSRWGKARPWMLFGGIAYGIAFLFLFADPFGNSLAGVIYAWAVYAIVNVAYSTVNVSYASLTSLITHDTDEKTQLNIFRMTLANIAAMLMFVLVMPVVGLFPGSSFGWSLFFGVIAVMIPFGYWFTFANTREIVGNESAGNGSRASGTGHHAVADHFRALARNKYWWLTLGLNFALWMYNGIANGMAAYIAKYVLGNSNLTAVIGLATVIPLVIGLPFAGPLVARFGKRNSSLAGLALVVAGSLLVLVNPSSLWVFFVSIIVRMVGIVPMNAALNAMSADVVEYGEWKTGVRSDGMVFSSSSFSMKVAMGVSAAAIAWILGMSGYDGGAAEQSAVAIAAMVNTFVWLPIAMVVVMAVLLWFYDLDTKVAGIAVELAGRRRRTWHG</sequence>
<feature type="transmembrane region" description="Helical" evidence="7">
    <location>
        <begin position="116"/>
        <end position="139"/>
    </location>
</feature>
<dbReference type="Gene3D" id="1.20.1250.20">
    <property type="entry name" value="MFS general substrate transporter like domains"/>
    <property type="match status" value="2"/>
</dbReference>
<dbReference type="PROSITE" id="PS00872">
    <property type="entry name" value="NA_GALACTOSIDE_SYMP"/>
    <property type="match status" value="1"/>
</dbReference>
<feature type="transmembrane region" description="Helical" evidence="7">
    <location>
        <begin position="87"/>
        <end position="104"/>
    </location>
</feature>
<dbReference type="NCBIfam" id="TIGR00792">
    <property type="entry name" value="gph"/>
    <property type="match status" value="1"/>
</dbReference>
<evidence type="ECO:0000256" key="2">
    <source>
        <dbReference type="ARBA" id="ARBA00022448"/>
    </source>
</evidence>
<keyword evidence="5 7" id="KW-1133">Transmembrane helix</keyword>
<feature type="transmembrane region" description="Helical" evidence="7">
    <location>
        <begin position="185"/>
        <end position="203"/>
    </location>
</feature>
<feature type="transmembrane region" description="Helical" evidence="7">
    <location>
        <begin position="12"/>
        <end position="33"/>
    </location>
</feature>
<feature type="transmembrane region" description="Helical" evidence="7">
    <location>
        <begin position="309"/>
        <end position="326"/>
    </location>
</feature>
<dbReference type="InterPro" id="IPR001927">
    <property type="entry name" value="Na/Gal_symport"/>
</dbReference>
<dbReference type="InterPro" id="IPR039672">
    <property type="entry name" value="MFS_2"/>
</dbReference>
<evidence type="ECO:0000256" key="4">
    <source>
        <dbReference type="ARBA" id="ARBA00022692"/>
    </source>
</evidence>
<evidence type="ECO:0000256" key="6">
    <source>
        <dbReference type="ARBA" id="ARBA00023136"/>
    </source>
</evidence>
<dbReference type="Proteomes" id="UP000711736">
    <property type="component" value="Unassembled WGS sequence"/>
</dbReference>
<dbReference type="SUPFAM" id="SSF103473">
    <property type="entry name" value="MFS general substrate transporter"/>
    <property type="match status" value="1"/>
</dbReference>
<organism evidence="8 9">
    <name type="scientific">Bifidobacterium colobi</name>
    <dbReference type="NCBI Taxonomy" id="2809026"/>
    <lineage>
        <taxon>Bacteria</taxon>
        <taxon>Bacillati</taxon>
        <taxon>Actinomycetota</taxon>
        <taxon>Actinomycetes</taxon>
        <taxon>Bifidobacteriales</taxon>
        <taxon>Bifidobacteriaceae</taxon>
        <taxon>Bifidobacterium</taxon>
    </lineage>
</organism>
<dbReference type="CDD" id="cd17332">
    <property type="entry name" value="MFS_MelB_like"/>
    <property type="match status" value="1"/>
</dbReference>
<feature type="transmembrane region" description="Helical" evidence="7">
    <location>
        <begin position="411"/>
        <end position="440"/>
    </location>
</feature>
<dbReference type="Pfam" id="PF13347">
    <property type="entry name" value="MFS_2"/>
    <property type="match status" value="1"/>
</dbReference>
<keyword evidence="2" id="KW-0813">Transport</keyword>
<accession>A0ABS5UV93</accession>
<evidence type="ECO:0000256" key="3">
    <source>
        <dbReference type="ARBA" id="ARBA00022475"/>
    </source>
</evidence>
<feature type="transmembrane region" description="Helical" evidence="7">
    <location>
        <begin position="373"/>
        <end position="399"/>
    </location>
</feature>
<evidence type="ECO:0000313" key="8">
    <source>
        <dbReference type="EMBL" id="MBT1175029.1"/>
    </source>
</evidence>
<reference evidence="8 9" key="1">
    <citation type="journal article" date="2021" name="Environ. Microbiol.">
        <title>Genetic insights into the dark matter of the mammalian gut microbiota through targeted genome reconstruction.</title>
        <authorList>
            <person name="Lugli G.A."/>
            <person name="Alessandri G."/>
            <person name="Milani C."/>
            <person name="Viappiani A."/>
            <person name="Fontana F."/>
            <person name="Tarracchini C."/>
            <person name="Mancabelli L."/>
            <person name="Argentini C."/>
            <person name="Ruiz L."/>
            <person name="Margolles A."/>
            <person name="van Sinderen D."/>
            <person name="Turroni F."/>
            <person name="Ventura M."/>
        </authorList>
    </citation>
    <scope>NUCLEOTIDE SEQUENCE [LARGE SCALE GENOMIC DNA]</scope>
    <source>
        <strain evidence="8 9">LC6</strain>
    </source>
</reference>
<feature type="transmembrane region" description="Helical" evidence="7">
    <location>
        <begin position="53"/>
        <end position="75"/>
    </location>
</feature>
<name>A0ABS5UV93_9BIFI</name>
<keyword evidence="4 7" id="KW-0812">Transmembrane</keyword>
<keyword evidence="9" id="KW-1185">Reference proteome</keyword>